<dbReference type="AlphaFoldDB" id="A0A8R7U5R0"/>
<sequence>QFYIHPSLYPHENTNHPGHPALGFPPPPRPIPPLPATLSTLPSPVVIVAPRRRSISKTEPRPTAPWSTPPAGGCPDSARPHRRLTSPPWHLLQDLRHLLALLCARMPTPLPDSMMTTRTPFPDAWAKACMSDVQAKLYRCRLHTLEIANSVDDKYYDLGLRKKINT</sequence>
<reference evidence="2" key="3">
    <citation type="submission" date="2022-06" db="UniProtKB">
        <authorList>
            <consortium name="EnsemblPlants"/>
        </authorList>
    </citation>
    <scope>IDENTIFICATION</scope>
</reference>
<evidence type="ECO:0000313" key="3">
    <source>
        <dbReference type="Proteomes" id="UP000015106"/>
    </source>
</evidence>
<name>A0A8R7U5R0_TRIUA</name>
<evidence type="ECO:0000256" key="1">
    <source>
        <dbReference type="SAM" id="MobiDB-lite"/>
    </source>
</evidence>
<feature type="region of interest" description="Disordered" evidence="1">
    <location>
        <begin position="1"/>
        <end position="22"/>
    </location>
</feature>
<keyword evidence="3" id="KW-1185">Reference proteome</keyword>
<protein>
    <submittedName>
        <fullName evidence="2">Uncharacterized protein</fullName>
    </submittedName>
</protein>
<dbReference type="Gramene" id="TuG1812G0400001752.01.T03">
    <property type="protein sequence ID" value="TuG1812G0400001752.01.T03"/>
    <property type="gene ID" value="TuG1812G0400001752.01"/>
</dbReference>
<evidence type="ECO:0000313" key="2">
    <source>
        <dbReference type="EnsemblPlants" id="TuG1812G0400001752.01.T03"/>
    </source>
</evidence>
<feature type="region of interest" description="Disordered" evidence="1">
    <location>
        <begin position="52"/>
        <end position="80"/>
    </location>
</feature>
<dbReference type="Proteomes" id="UP000015106">
    <property type="component" value="Chromosome 4"/>
</dbReference>
<reference evidence="3" key="1">
    <citation type="journal article" date="2013" name="Nature">
        <title>Draft genome of the wheat A-genome progenitor Triticum urartu.</title>
        <authorList>
            <person name="Ling H.Q."/>
            <person name="Zhao S."/>
            <person name="Liu D."/>
            <person name="Wang J."/>
            <person name="Sun H."/>
            <person name="Zhang C."/>
            <person name="Fan H."/>
            <person name="Li D."/>
            <person name="Dong L."/>
            <person name="Tao Y."/>
            <person name="Gao C."/>
            <person name="Wu H."/>
            <person name="Li Y."/>
            <person name="Cui Y."/>
            <person name="Guo X."/>
            <person name="Zheng S."/>
            <person name="Wang B."/>
            <person name="Yu K."/>
            <person name="Liang Q."/>
            <person name="Yang W."/>
            <person name="Lou X."/>
            <person name="Chen J."/>
            <person name="Feng M."/>
            <person name="Jian J."/>
            <person name="Zhang X."/>
            <person name="Luo G."/>
            <person name="Jiang Y."/>
            <person name="Liu J."/>
            <person name="Wang Z."/>
            <person name="Sha Y."/>
            <person name="Zhang B."/>
            <person name="Wu H."/>
            <person name="Tang D."/>
            <person name="Shen Q."/>
            <person name="Xue P."/>
            <person name="Zou S."/>
            <person name="Wang X."/>
            <person name="Liu X."/>
            <person name="Wang F."/>
            <person name="Yang Y."/>
            <person name="An X."/>
            <person name="Dong Z."/>
            <person name="Zhang K."/>
            <person name="Zhang X."/>
            <person name="Luo M.C."/>
            <person name="Dvorak J."/>
            <person name="Tong Y."/>
            <person name="Wang J."/>
            <person name="Yang H."/>
            <person name="Li Z."/>
            <person name="Wang D."/>
            <person name="Zhang A."/>
            <person name="Wang J."/>
        </authorList>
    </citation>
    <scope>NUCLEOTIDE SEQUENCE</scope>
    <source>
        <strain evidence="3">cv. G1812</strain>
    </source>
</reference>
<dbReference type="EnsemblPlants" id="TuG1812G0400001752.01.T03">
    <property type="protein sequence ID" value="TuG1812G0400001752.01.T03"/>
    <property type="gene ID" value="TuG1812G0400001752.01"/>
</dbReference>
<organism evidence="2 3">
    <name type="scientific">Triticum urartu</name>
    <name type="common">Red wild einkorn</name>
    <name type="synonym">Crithodium urartu</name>
    <dbReference type="NCBI Taxonomy" id="4572"/>
    <lineage>
        <taxon>Eukaryota</taxon>
        <taxon>Viridiplantae</taxon>
        <taxon>Streptophyta</taxon>
        <taxon>Embryophyta</taxon>
        <taxon>Tracheophyta</taxon>
        <taxon>Spermatophyta</taxon>
        <taxon>Magnoliopsida</taxon>
        <taxon>Liliopsida</taxon>
        <taxon>Poales</taxon>
        <taxon>Poaceae</taxon>
        <taxon>BOP clade</taxon>
        <taxon>Pooideae</taxon>
        <taxon>Triticodae</taxon>
        <taxon>Triticeae</taxon>
        <taxon>Triticinae</taxon>
        <taxon>Triticum</taxon>
    </lineage>
</organism>
<reference evidence="2" key="2">
    <citation type="submission" date="2018-03" db="EMBL/GenBank/DDBJ databases">
        <title>The Triticum urartu genome reveals the dynamic nature of wheat genome evolution.</title>
        <authorList>
            <person name="Ling H."/>
            <person name="Ma B."/>
            <person name="Shi X."/>
            <person name="Liu H."/>
            <person name="Dong L."/>
            <person name="Sun H."/>
            <person name="Cao Y."/>
            <person name="Gao Q."/>
            <person name="Zheng S."/>
            <person name="Li Y."/>
            <person name="Yu Y."/>
            <person name="Du H."/>
            <person name="Qi M."/>
            <person name="Li Y."/>
            <person name="Yu H."/>
            <person name="Cui Y."/>
            <person name="Wang N."/>
            <person name="Chen C."/>
            <person name="Wu H."/>
            <person name="Zhao Y."/>
            <person name="Zhang J."/>
            <person name="Li Y."/>
            <person name="Zhou W."/>
            <person name="Zhang B."/>
            <person name="Hu W."/>
            <person name="Eijk M."/>
            <person name="Tang J."/>
            <person name="Witsenboer H."/>
            <person name="Zhao S."/>
            <person name="Li Z."/>
            <person name="Zhang A."/>
            <person name="Wang D."/>
            <person name="Liang C."/>
        </authorList>
    </citation>
    <scope>NUCLEOTIDE SEQUENCE [LARGE SCALE GENOMIC DNA]</scope>
    <source>
        <strain evidence="2">cv. G1812</strain>
    </source>
</reference>
<accession>A0A8R7U5R0</accession>
<proteinExistence type="predicted"/>